<dbReference type="EMBL" id="JAAGWB010000067">
    <property type="protein sequence ID" value="NEN53343.1"/>
    <property type="molecule type" value="Genomic_DNA"/>
</dbReference>
<dbReference type="Proteomes" id="UP000471152">
    <property type="component" value="Unassembled WGS sequence"/>
</dbReference>
<dbReference type="Proteomes" id="UP000468828">
    <property type="component" value="Unassembled WGS sequence"/>
</dbReference>
<gene>
    <name evidence="3" type="ORF">G3R41_20775</name>
    <name evidence="2" type="ORF">GCU67_20060</name>
</gene>
<comment type="caution">
    <text evidence="3">The sequence shown here is derived from an EMBL/GenBank/DDBJ whole genome shotgun (WGS) entry which is preliminary data.</text>
</comment>
<protein>
    <submittedName>
        <fullName evidence="3">Uncharacterized protein</fullName>
    </submittedName>
</protein>
<evidence type="ECO:0000313" key="5">
    <source>
        <dbReference type="Proteomes" id="UP000471152"/>
    </source>
</evidence>
<keyword evidence="4" id="KW-1185">Reference proteome</keyword>
<feature type="transmembrane region" description="Helical" evidence="1">
    <location>
        <begin position="41"/>
        <end position="63"/>
    </location>
</feature>
<sequence>MTAALAGWLGACLFAAALLLTAVLEVRDAAGPGRSRSTRRALTLALCVLVAACAVATVVRFAVHLS</sequence>
<evidence type="ECO:0000313" key="2">
    <source>
        <dbReference type="EMBL" id="NEK96443.1"/>
    </source>
</evidence>
<dbReference type="EMBL" id="JAAGWH010000064">
    <property type="protein sequence ID" value="NEK96443.1"/>
    <property type="molecule type" value="Genomic_DNA"/>
</dbReference>
<keyword evidence="1" id="KW-0812">Transmembrane</keyword>
<proteinExistence type="predicted"/>
<evidence type="ECO:0000256" key="1">
    <source>
        <dbReference type="SAM" id="Phobius"/>
    </source>
</evidence>
<name>A0A6P0HDN3_9ACTN</name>
<reference evidence="3 5" key="2">
    <citation type="submission" date="2020-02" db="EMBL/GenBank/DDBJ databases">
        <title>The WGS of Modestobacter muralis DSM 100205.</title>
        <authorList>
            <person name="Jiang Z."/>
        </authorList>
    </citation>
    <scope>NUCLEOTIDE SEQUENCE [LARGE SCALE GENOMIC DNA]</scope>
    <source>
        <strain evidence="3 5">DSM 100205</strain>
    </source>
</reference>
<keyword evidence="1" id="KW-1133">Transmembrane helix</keyword>
<organism evidence="3 5">
    <name type="scientific">Modestobacter muralis</name>
    <dbReference type="NCBI Taxonomy" id="1608614"/>
    <lineage>
        <taxon>Bacteria</taxon>
        <taxon>Bacillati</taxon>
        <taxon>Actinomycetota</taxon>
        <taxon>Actinomycetes</taxon>
        <taxon>Geodermatophilales</taxon>
        <taxon>Geodermatophilaceae</taxon>
        <taxon>Modestobacter</taxon>
    </lineage>
</organism>
<evidence type="ECO:0000313" key="3">
    <source>
        <dbReference type="EMBL" id="NEN53343.1"/>
    </source>
</evidence>
<dbReference type="AlphaFoldDB" id="A0A6P0HDN3"/>
<reference evidence="2 4" key="1">
    <citation type="submission" date="2020-01" db="EMBL/GenBank/DDBJ databases">
        <title>the WGS Modestobacter muralis CPCC 204518.</title>
        <authorList>
            <person name="Jiang Z."/>
        </authorList>
    </citation>
    <scope>NUCLEOTIDE SEQUENCE [LARGE SCALE GENOMIC DNA]</scope>
    <source>
        <strain evidence="2 4">DSM 100205</strain>
    </source>
</reference>
<accession>A0A6P0HDN3</accession>
<dbReference type="RefSeq" id="WP_163613137.1">
    <property type="nucleotide sequence ID" value="NZ_JAAGWB010000067.1"/>
</dbReference>
<evidence type="ECO:0000313" key="4">
    <source>
        <dbReference type="Proteomes" id="UP000468828"/>
    </source>
</evidence>
<keyword evidence="1" id="KW-0472">Membrane</keyword>